<proteinExistence type="predicted"/>
<evidence type="ECO:0000313" key="4">
    <source>
        <dbReference type="Proteomes" id="UP000623681"/>
    </source>
</evidence>
<keyword evidence="1" id="KW-0812">Transmembrane</keyword>
<keyword evidence="1" id="KW-1133">Transmembrane helix</keyword>
<name>A0A937K606_9CLOT</name>
<keyword evidence="1" id="KW-0472">Membrane</keyword>
<protein>
    <submittedName>
        <fullName evidence="3">DUF4179 domain-containing protein</fullName>
    </submittedName>
</protein>
<dbReference type="RefSeq" id="WP_202769141.1">
    <property type="nucleotide sequence ID" value="NZ_JAESWA010000027.1"/>
</dbReference>
<feature type="transmembrane region" description="Helical" evidence="1">
    <location>
        <begin position="57"/>
        <end position="76"/>
    </location>
</feature>
<accession>A0A937K606</accession>
<dbReference type="EMBL" id="JAESWA010000027">
    <property type="protein sequence ID" value="MBL4933704.1"/>
    <property type="molecule type" value="Genomic_DNA"/>
</dbReference>
<dbReference type="Proteomes" id="UP000623681">
    <property type="component" value="Unassembled WGS sequence"/>
</dbReference>
<evidence type="ECO:0000313" key="3">
    <source>
        <dbReference type="EMBL" id="MBL4933704.1"/>
    </source>
</evidence>
<dbReference type="Gene3D" id="2.60.40.1630">
    <property type="entry name" value="bacillus anthracis domain"/>
    <property type="match status" value="1"/>
</dbReference>
<evidence type="ECO:0000256" key="1">
    <source>
        <dbReference type="SAM" id="Phobius"/>
    </source>
</evidence>
<sequence length="358" mass="40672">MKDSNIGIKNNLNKLYEDNVPRSVLDKMELAFNEIREMKDTEIKQERTIKKSWRRPLVAAATITILVGLSFCRPVVAAVKAIFNINDRGIERAVDNNYVQNNSSVVEYKNIKISIDNLVIDNSKLAYGVSAEFKDKSMLKDGDRIYFQGIIKNAEGKVIDNSLSDNQEVPNDYTTIIGSSQEEGSFNKEGDKYSAKTLLISPEGMITKTSALKFEIKNIVVFKDNKVVNNIAGDWKLNVKIDDKFWDVKTVRYNVSKKVNDVEILKAEAGTTSLNIKFKVPGRIDENIAFSYIKDDKGHVYHIDRDLSEGYEDGYTIASTNYSITKFDNVNNLKLYINCDDTDKKTKKEIVVDLEREK</sequence>
<dbReference type="InterPro" id="IPR025436">
    <property type="entry name" value="DUF4179"/>
</dbReference>
<reference evidence="3" key="1">
    <citation type="submission" date="2021-01" db="EMBL/GenBank/DDBJ databases">
        <title>Genome public.</title>
        <authorList>
            <person name="Liu C."/>
            <person name="Sun Q."/>
        </authorList>
    </citation>
    <scope>NUCLEOTIDE SEQUENCE</scope>
    <source>
        <strain evidence="3">YIM B02565</strain>
    </source>
</reference>
<dbReference type="AlphaFoldDB" id="A0A937K606"/>
<evidence type="ECO:0000259" key="2">
    <source>
        <dbReference type="Pfam" id="PF13786"/>
    </source>
</evidence>
<feature type="domain" description="DUF4179" evidence="2">
    <location>
        <begin position="50"/>
        <end position="130"/>
    </location>
</feature>
<keyword evidence="4" id="KW-1185">Reference proteome</keyword>
<gene>
    <name evidence="3" type="ORF">JK634_18135</name>
</gene>
<dbReference type="Pfam" id="PF13786">
    <property type="entry name" value="DUF4179"/>
    <property type="match status" value="1"/>
</dbReference>
<comment type="caution">
    <text evidence="3">The sequence shown here is derived from an EMBL/GenBank/DDBJ whole genome shotgun (WGS) entry which is preliminary data.</text>
</comment>
<organism evidence="3 4">
    <name type="scientific">Clostridium paridis</name>
    <dbReference type="NCBI Taxonomy" id="2803863"/>
    <lineage>
        <taxon>Bacteria</taxon>
        <taxon>Bacillati</taxon>
        <taxon>Bacillota</taxon>
        <taxon>Clostridia</taxon>
        <taxon>Eubacteriales</taxon>
        <taxon>Clostridiaceae</taxon>
        <taxon>Clostridium</taxon>
    </lineage>
</organism>